<reference evidence="9" key="1">
    <citation type="submission" date="2020-10" db="EMBL/GenBank/DDBJ databases">
        <title>Microbiome of the Black Sea water column analyzed by genome centric metagenomics.</title>
        <authorList>
            <person name="Cabello-Yeves P.J."/>
            <person name="Callieri C."/>
            <person name="Picazo A."/>
            <person name="Mehrshad M."/>
            <person name="Haro-Moreno J.M."/>
            <person name="Roda-Garcia J."/>
            <person name="Dzembekova N."/>
            <person name="Slabakova V."/>
            <person name="Slabakova N."/>
            <person name="Moncheva S."/>
            <person name="Rodriguez-Valera F."/>
        </authorList>
    </citation>
    <scope>NUCLEOTIDE SEQUENCE</scope>
    <source>
        <strain evidence="9">BS307-5m-G49</strain>
    </source>
</reference>
<evidence type="ECO:0000256" key="1">
    <source>
        <dbReference type="ARBA" id="ARBA00001947"/>
    </source>
</evidence>
<dbReference type="GO" id="GO:0005737">
    <property type="term" value="C:cytoplasm"/>
    <property type="evidence" value="ECO:0007669"/>
    <property type="project" value="TreeGrafter"/>
</dbReference>
<feature type="domain" description="Enoyl reductase (ER)" evidence="8">
    <location>
        <begin position="5"/>
        <end position="345"/>
    </location>
</feature>
<dbReference type="Pfam" id="PF08240">
    <property type="entry name" value="ADH_N"/>
    <property type="match status" value="1"/>
</dbReference>
<gene>
    <name evidence="9" type="ORF">ISQ63_02820</name>
</gene>
<comment type="caution">
    <text evidence="9">The sequence shown here is derived from an EMBL/GenBank/DDBJ whole genome shotgun (WGS) entry which is preliminary data.</text>
</comment>
<dbReference type="PROSITE" id="PS00059">
    <property type="entry name" value="ADH_ZINC"/>
    <property type="match status" value="1"/>
</dbReference>
<dbReference type="Pfam" id="PF00107">
    <property type="entry name" value="ADH_zinc_N"/>
    <property type="match status" value="1"/>
</dbReference>
<evidence type="ECO:0000313" key="9">
    <source>
        <dbReference type="EMBL" id="MBL6811800.1"/>
    </source>
</evidence>
<organism evidence="9 10">
    <name type="scientific">SAR86 cluster bacterium</name>
    <dbReference type="NCBI Taxonomy" id="2030880"/>
    <lineage>
        <taxon>Bacteria</taxon>
        <taxon>Pseudomonadati</taxon>
        <taxon>Pseudomonadota</taxon>
        <taxon>Gammaproteobacteria</taxon>
        <taxon>SAR86 cluster</taxon>
    </lineage>
</organism>
<comment type="cofactor">
    <cofactor evidence="1 7">
        <name>Zn(2+)</name>
        <dbReference type="ChEBI" id="CHEBI:29105"/>
    </cofactor>
</comment>
<protein>
    <recommendedName>
        <fullName evidence="3">alcohol dehydrogenase</fullName>
        <ecNumber evidence="3">1.1.1.1</ecNumber>
    </recommendedName>
</protein>
<keyword evidence="6" id="KW-0560">Oxidoreductase</keyword>
<dbReference type="InterPro" id="IPR036291">
    <property type="entry name" value="NAD(P)-bd_dom_sf"/>
</dbReference>
<evidence type="ECO:0000256" key="6">
    <source>
        <dbReference type="ARBA" id="ARBA00023002"/>
    </source>
</evidence>
<sequence length="348" mass="36818">MKAYQVVENGKPLEEKEIENPVPTGKEILLKTVSCGVCHSDVHIHDGYFDLGGNMKLPMPLAEPLTMGHEIFGEVVAKGKEVTSVKIGERYVAYPWIGCGDCELCNSDKTHYCLNNSNLGINVSGGYGDHVLVPGEQYLFSAGDTPDSLAGSYACRGLTAFSALKKAAPFSKDNSLVIVSAGGLGLLALKIARAAYGINPIVIDIDDEKLEVAKDLGASEVINSSKEGAAEKLLEITNGGANSIVDFVGAEQSVNLGYQSLAKGGTLVVVGLFGGQITIPLPLHTLTEKKILGSYVGSLGEMEELMKLVAAGKIEPVEVQSRNVSEANKTLKEMKNGELLGLVSLTHD</sequence>
<name>A0A937I0G5_9GAMM</name>
<accession>A0A937I0G5</accession>
<evidence type="ECO:0000259" key="8">
    <source>
        <dbReference type="SMART" id="SM00829"/>
    </source>
</evidence>
<dbReference type="SMART" id="SM00829">
    <property type="entry name" value="PKS_ER"/>
    <property type="match status" value="1"/>
</dbReference>
<dbReference type="InterPro" id="IPR002328">
    <property type="entry name" value="ADH_Zn_CS"/>
</dbReference>
<dbReference type="EC" id="1.1.1.1" evidence="3"/>
<keyword evidence="5 7" id="KW-0862">Zinc</keyword>
<proteinExistence type="inferred from homology"/>
<comment type="similarity">
    <text evidence="2 7">Belongs to the zinc-containing alcohol dehydrogenase family.</text>
</comment>
<dbReference type="SUPFAM" id="SSF50129">
    <property type="entry name" value="GroES-like"/>
    <property type="match status" value="1"/>
</dbReference>
<keyword evidence="4 7" id="KW-0479">Metal-binding</keyword>
<dbReference type="InterPro" id="IPR020843">
    <property type="entry name" value="ER"/>
</dbReference>
<dbReference type="CDD" id="cd08240">
    <property type="entry name" value="6_hydroxyhexanoate_dh_like"/>
    <property type="match status" value="1"/>
</dbReference>
<dbReference type="InterPro" id="IPR013154">
    <property type="entry name" value="ADH-like_N"/>
</dbReference>
<evidence type="ECO:0000256" key="7">
    <source>
        <dbReference type="RuleBase" id="RU361277"/>
    </source>
</evidence>
<dbReference type="SUPFAM" id="SSF51735">
    <property type="entry name" value="NAD(P)-binding Rossmann-fold domains"/>
    <property type="match status" value="1"/>
</dbReference>
<dbReference type="Gene3D" id="3.90.180.10">
    <property type="entry name" value="Medium-chain alcohol dehydrogenases, catalytic domain"/>
    <property type="match status" value="1"/>
</dbReference>
<dbReference type="EMBL" id="JADHQC010000012">
    <property type="protein sequence ID" value="MBL6811800.1"/>
    <property type="molecule type" value="Genomic_DNA"/>
</dbReference>
<evidence type="ECO:0000256" key="4">
    <source>
        <dbReference type="ARBA" id="ARBA00022723"/>
    </source>
</evidence>
<dbReference type="InterPro" id="IPR013149">
    <property type="entry name" value="ADH-like_C"/>
</dbReference>
<dbReference type="AlphaFoldDB" id="A0A937I0G5"/>
<evidence type="ECO:0000256" key="3">
    <source>
        <dbReference type="ARBA" id="ARBA00013190"/>
    </source>
</evidence>
<dbReference type="InterPro" id="IPR011032">
    <property type="entry name" value="GroES-like_sf"/>
</dbReference>
<evidence type="ECO:0000256" key="2">
    <source>
        <dbReference type="ARBA" id="ARBA00008072"/>
    </source>
</evidence>
<dbReference type="Gene3D" id="3.40.50.720">
    <property type="entry name" value="NAD(P)-binding Rossmann-like Domain"/>
    <property type="match status" value="1"/>
</dbReference>
<dbReference type="PANTHER" id="PTHR42940">
    <property type="entry name" value="ALCOHOL DEHYDROGENASE 1-RELATED"/>
    <property type="match status" value="1"/>
</dbReference>
<dbReference type="PANTHER" id="PTHR42940:SF8">
    <property type="entry name" value="VACUOLAR PROTEIN SORTING-ASSOCIATED PROTEIN 11"/>
    <property type="match status" value="1"/>
</dbReference>
<dbReference type="GO" id="GO:0008270">
    <property type="term" value="F:zinc ion binding"/>
    <property type="evidence" value="ECO:0007669"/>
    <property type="project" value="InterPro"/>
</dbReference>
<dbReference type="GO" id="GO:0004022">
    <property type="term" value="F:alcohol dehydrogenase (NAD+) activity"/>
    <property type="evidence" value="ECO:0007669"/>
    <property type="project" value="UniProtKB-EC"/>
</dbReference>
<dbReference type="Proteomes" id="UP000744438">
    <property type="component" value="Unassembled WGS sequence"/>
</dbReference>
<evidence type="ECO:0000256" key="5">
    <source>
        <dbReference type="ARBA" id="ARBA00022833"/>
    </source>
</evidence>
<evidence type="ECO:0000313" key="10">
    <source>
        <dbReference type="Proteomes" id="UP000744438"/>
    </source>
</evidence>